<feature type="region of interest" description="Disordered" evidence="1">
    <location>
        <begin position="95"/>
        <end position="124"/>
    </location>
</feature>
<proteinExistence type="predicted"/>
<reference evidence="2" key="2">
    <citation type="submission" date="2025-09" db="UniProtKB">
        <authorList>
            <consortium name="Ensembl"/>
        </authorList>
    </citation>
    <scope>IDENTIFICATION</scope>
</reference>
<dbReference type="Ensembl" id="ENSXCOT00000015536.1">
    <property type="protein sequence ID" value="ENSXCOP00000015345.1"/>
    <property type="gene ID" value="ENSXCOG00000011624.1"/>
</dbReference>
<keyword evidence="3" id="KW-1185">Reference proteome</keyword>
<dbReference type="GeneTree" id="ENSGT00940000159490"/>
<feature type="compositionally biased region" description="Low complexity" evidence="1">
    <location>
        <begin position="49"/>
        <end position="63"/>
    </location>
</feature>
<evidence type="ECO:0000313" key="3">
    <source>
        <dbReference type="Proteomes" id="UP000261380"/>
    </source>
</evidence>
<dbReference type="AlphaFoldDB" id="A0A3B5LWT1"/>
<evidence type="ECO:0000256" key="1">
    <source>
        <dbReference type="SAM" id="MobiDB-lite"/>
    </source>
</evidence>
<feature type="compositionally biased region" description="Polar residues" evidence="1">
    <location>
        <begin position="28"/>
        <end position="45"/>
    </location>
</feature>
<feature type="region of interest" description="Disordered" evidence="1">
    <location>
        <begin position="1"/>
        <end position="20"/>
    </location>
</feature>
<dbReference type="Proteomes" id="UP000261380">
    <property type="component" value="Unplaced"/>
</dbReference>
<name>A0A3B5LWT1_9TELE</name>
<feature type="compositionally biased region" description="Low complexity" evidence="1">
    <location>
        <begin position="161"/>
        <end position="173"/>
    </location>
</feature>
<feature type="compositionally biased region" description="Polar residues" evidence="1">
    <location>
        <begin position="235"/>
        <end position="250"/>
    </location>
</feature>
<reference evidence="2" key="1">
    <citation type="submission" date="2025-08" db="UniProtKB">
        <authorList>
            <consortium name="Ensembl"/>
        </authorList>
    </citation>
    <scope>IDENTIFICATION</scope>
</reference>
<protein>
    <submittedName>
        <fullName evidence="2">Uncharacterized protein</fullName>
    </submittedName>
</protein>
<accession>A0A3B5LWT1</accession>
<feature type="region of interest" description="Disordered" evidence="1">
    <location>
        <begin position="28"/>
        <end position="67"/>
    </location>
</feature>
<dbReference type="STRING" id="32473.ENSXCOP00000015345"/>
<evidence type="ECO:0000313" key="2">
    <source>
        <dbReference type="Ensembl" id="ENSXCOP00000015345.1"/>
    </source>
</evidence>
<feature type="compositionally biased region" description="Low complexity" evidence="1">
    <location>
        <begin position="114"/>
        <end position="124"/>
    </location>
</feature>
<feature type="region of interest" description="Disordered" evidence="1">
    <location>
        <begin position="151"/>
        <end position="250"/>
    </location>
</feature>
<sequence>MDSNNHFNYGTSTNSGLKLSSGDSLYTNGSSTSFPQQGKNLNGEMNVNGVTTVHGSSVSGSHPPSAPYPHMSGHHQGAVGYEYLWGGLPQYGSGMGPSSGQGVHQKQPASGIAQSQSQHHFQSHGQYQLNGGVEASHQPPIASQTNQHYSMMTNGMPFYQPPQQQLPQQSQSQTRMMPPAAQNFTPPRGSPQHHSLGRGSCSSPLPVGMSPTPVVSPPIQDSGSPKGLSRDRSPHTSSAGMSSPLQGDFF</sequence>
<organism evidence="2 3">
    <name type="scientific">Xiphophorus couchianus</name>
    <name type="common">Monterrey platyfish</name>
    <dbReference type="NCBI Taxonomy" id="32473"/>
    <lineage>
        <taxon>Eukaryota</taxon>
        <taxon>Metazoa</taxon>
        <taxon>Chordata</taxon>
        <taxon>Craniata</taxon>
        <taxon>Vertebrata</taxon>
        <taxon>Euteleostomi</taxon>
        <taxon>Actinopterygii</taxon>
        <taxon>Neopterygii</taxon>
        <taxon>Teleostei</taxon>
        <taxon>Neoteleostei</taxon>
        <taxon>Acanthomorphata</taxon>
        <taxon>Ovalentaria</taxon>
        <taxon>Atherinomorphae</taxon>
        <taxon>Cyprinodontiformes</taxon>
        <taxon>Poeciliidae</taxon>
        <taxon>Poeciliinae</taxon>
        <taxon>Xiphophorus</taxon>
    </lineage>
</organism>